<proteinExistence type="predicted"/>
<dbReference type="EMBL" id="LT962688">
    <property type="protein sequence ID" value="SOR28553.1"/>
    <property type="molecule type" value="Genomic_DNA"/>
</dbReference>
<gene>
    <name evidence="2" type="ORF">TK0001_1951</name>
</gene>
<protein>
    <submittedName>
        <fullName evidence="2">Uncharacterized protein</fullName>
    </submittedName>
</protein>
<accession>A0A2N9AMP5</accession>
<dbReference type="AlphaFoldDB" id="A0A2N9AMP5"/>
<reference evidence="3" key="1">
    <citation type="submission" date="2017-10" db="EMBL/GenBank/DDBJ databases">
        <authorList>
            <person name="Regsiter A."/>
            <person name="William W."/>
        </authorList>
    </citation>
    <scope>NUCLEOTIDE SEQUENCE [LARGE SCALE GENOMIC DNA]</scope>
</reference>
<dbReference type="Proteomes" id="UP000233769">
    <property type="component" value="Chromosome tk0001"/>
</dbReference>
<name>A0A2N9AMP5_METEX</name>
<feature type="region of interest" description="Disordered" evidence="1">
    <location>
        <begin position="228"/>
        <end position="248"/>
    </location>
</feature>
<evidence type="ECO:0000313" key="2">
    <source>
        <dbReference type="EMBL" id="SOR28553.1"/>
    </source>
</evidence>
<feature type="compositionally biased region" description="Basic residues" evidence="1">
    <location>
        <begin position="193"/>
        <end position="208"/>
    </location>
</feature>
<evidence type="ECO:0000256" key="1">
    <source>
        <dbReference type="SAM" id="MobiDB-lite"/>
    </source>
</evidence>
<feature type="region of interest" description="Disordered" evidence="1">
    <location>
        <begin position="80"/>
        <end position="137"/>
    </location>
</feature>
<feature type="compositionally biased region" description="Pro residues" evidence="1">
    <location>
        <begin position="91"/>
        <end position="108"/>
    </location>
</feature>
<sequence>MYGFSPARRAACLAASAFGPEGKRDRCVFGVRGSLMTRGFLSKAACLALAASVGACASNRFEGPRERPRPQAALEPATPALPAGTVTSEPLAPPPGASAAPGEPPPPSVAAAPSQAIEPPPPARSAAGGRDRPLLGGGLVERHRCRGKLQGVAVEHALARSLQGLGRGLRQQGSRQGLGLGFPRWRGLPLPAGRHRHGAPAAGRRRTRGRALEIRRAALDGALKRFPTKWTPVRRKKARRNKDRETPA</sequence>
<feature type="region of interest" description="Disordered" evidence="1">
    <location>
        <begin position="189"/>
        <end position="208"/>
    </location>
</feature>
<feature type="compositionally biased region" description="Basic residues" evidence="1">
    <location>
        <begin position="232"/>
        <end position="241"/>
    </location>
</feature>
<organism evidence="2 3">
    <name type="scientific">Methylorubrum extorquens</name>
    <name type="common">Methylobacterium dichloromethanicum</name>
    <name type="synonym">Methylobacterium extorquens</name>
    <dbReference type="NCBI Taxonomy" id="408"/>
    <lineage>
        <taxon>Bacteria</taxon>
        <taxon>Pseudomonadati</taxon>
        <taxon>Pseudomonadota</taxon>
        <taxon>Alphaproteobacteria</taxon>
        <taxon>Hyphomicrobiales</taxon>
        <taxon>Methylobacteriaceae</taxon>
        <taxon>Methylorubrum</taxon>
    </lineage>
</organism>
<evidence type="ECO:0000313" key="3">
    <source>
        <dbReference type="Proteomes" id="UP000233769"/>
    </source>
</evidence>